<sequence length="63" mass="7330">MTPRRMRVSIAPIRFKCQRHGRSPEFERFATFCRVRNKKTLRTDFKVRISQMSAISGGSNGNI</sequence>
<protein>
    <recommendedName>
        <fullName evidence="3">Transposase</fullName>
    </recommendedName>
</protein>
<accession>A0A375JCT6</accession>
<dbReference type="Proteomes" id="UP000256805">
    <property type="component" value="Unassembled WGS sequence"/>
</dbReference>
<organism evidence="1 2">
    <name type="scientific">Cupriavidus taiwanensis</name>
    <dbReference type="NCBI Taxonomy" id="164546"/>
    <lineage>
        <taxon>Bacteria</taxon>
        <taxon>Pseudomonadati</taxon>
        <taxon>Pseudomonadota</taxon>
        <taxon>Betaproteobacteria</taxon>
        <taxon>Burkholderiales</taxon>
        <taxon>Burkholderiaceae</taxon>
        <taxon>Cupriavidus</taxon>
    </lineage>
</organism>
<name>A0A375JCT6_9BURK</name>
<reference evidence="1 2" key="1">
    <citation type="submission" date="2018-01" db="EMBL/GenBank/DDBJ databases">
        <authorList>
            <person name="Gaut B.S."/>
            <person name="Morton B.R."/>
            <person name="Clegg M.T."/>
            <person name="Duvall M.R."/>
        </authorList>
    </citation>
    <scope>NUCLEOTIDE SEQUENCE [LARGE SCALE GENOMIC DNA]</scope>
    <source>
        <strain evidence="1">Cupriavidus taiwanensis cmp 52</strain>
    </source>
</reference>
<gene>
    <name evidence="1" type="ORF">CBM2634_U480004</name>
</gene>
<evidence type="ECO:0000313" key="2">
    <source>
        <dbReference type="Proteomes" id="UP000256805"/>
    </source>
</evidence>
<evidence type="ECO:0008006" key="3">
    <source>
        <dbReference type="Google" id="ProtNLM"/>
    </source>
</evidence>
<evidence type="ECO:0000313" key="1">
    <source>
        <dbReference type="EMBL" id="SPS02917.1"/>
    </source>
</evidence>
<dbReference type="AlphaFoldDB" id="A0A375JCT6"/>
<proteinExistence type="predicted"/>
<dbReference type="EMBL" id="OVTA01000114">
    <property type="protein sequence ID" value="SPS02917.1"/>
    <property type="molecule type" value="Genomic_DNA"/>
</dbReference>